<dbReference type="STRING" id="1420916.AU14_15925"/>
<evidence type="ECO:0000256" key="1">
    <source>
        <dbReference type="SAM" id="Phobius"/>
    </source>
</evidence>
<dbReference type="HOGENOM" id="CLU_1914574_0_0_6"/>
<gene>
    <name evidence="3" type="ORF">AU14_15925</name>
</gene>
<dbReference type="Pfam" id="PF17152">
    <property type="entry name" value="CHASE8"/>
    <property type="match status" value="1"/>
</dbReference>
<evidence type="ECO:0000313" key="3">
    <source>
        <dbReference type="EMBL" id="AHI30229.1"/>
    </source>
</evidence>
<dbReference type="KEGG" id="msx:AU14_15925"/>
<protein>
    <recommendedName>
        <fullName evidence="2">Periplasmic sensor domain-containing protein</fullName>
    </recommendedName>
</protein>
<dbReference type="InterPro" id="IPR033417">
    <property type="entry name" value="CHASE8"/>
</dbReference>
<feature type="domain" description="Periplasmic sensor" evidence="2">
    <location>
        <begin position="45"/>
        <end position="106"/>
    </location>
</feature>
<dbReference type="EMBL" id="CP007151">
    <property type="protein sequence ID" value="AHI30229.1"/>
    <property type="molecule type" value="Genomic_DNA"/>
</dbReference>
<name>W5YMS6_9GAMM</name>
<evidence type="ECO:0000259" key="2">
    <source>
        <dbReference type="Pfam" id="PF17152"/>
    </source>
</evidence>
<feature type="transmembrane region" description="Helical" evidence="1">
    <location>
        <begin position="16"/>
        <end position="38"/>
    </location>
</feature>
<evidence type="ECO:0000313" key="4">
    <source>
        <dbReference type="Proteomes" id="UP000061489"/>
    </source>
</evidence>
<sequence>MSNHWRWQYWPLKTKLLLLTVSISTLGILLVCTSLVVVENRTYEEQLESELHVIADILAEQSAAALLFEDSQQIKTILSSLNQIETIEQVCVYNVSGEVMSALNGTGYEPCPSSIWSRRWGSWAITIACLSR</sequence>
<keyword evidence="1" id="KW-0812">Transmembrane</keyword>
<proteinExistence type="predicted"/>
<dbReference type="AlphaFoldDB" id="W5YMS6"/>
<organism evidence="3 4">
    <name type="scientific">Marinobacter similis</name>
    <dbReference type="NCBI Taxonomy" id="1420916"/>
    <lineage>
        <taxon>Bacteria</taxon>
        <taxon>Pseudomonadati</taxon>
        <taxon>Pseudomonadota</taxon>
        <taxon>Gammaproteobacteria</taxon>
        <taxon>Pseudomonadales</taxon>
        <taxon>Marinobacteraceae</taxon>
        <taxon>Marinobacter</taxon>
    </lineage>
</organism>
<keyword evidence="4" id="KW-1185">Reference proteome</keyword>
<reference evidence="3 4" key="1">
    <citation type="journal article" date="2014" name="Genome Announc.">
        <title>Draft Genome Sequences of Marinobacter similis A3d10T and Marinobacter salarius R9SW1T.</title>
        <authorList>
            <person name="Ivanova E.P."/>
            <person name="Ng H.J."/>
            <person name="Webb H.K."/>
            <person name="Feng G."/>
            <person name="Oshima K."/>
            <person name="Hattori M."/>
            <person name="Ohkuma M."/>
            <person name="Sergeev A.F."/>
            <person name="Mikhailov V.V."/>
            <person name="Crawford R.J."/>
            <person name="Sawabe T."/>
        </authorList>
    </citation>
    <scope>NUCLEOTIDE SEQUENCE [LARGE SCALE GENOMIC DNA]</scope>
    <source>
        <strain evidence="3 4">A3d10</strain>
    </source>
</reference>
<accession>W5YMS6</accession>
<dbReference type="RefSeq" id="WP_041342244.1">
    <property type="nucleotide sequence ID" value="NZ_CP007151.1"/>
</dbReference>
<keyword evidence="1" id="KW-1133">Transmembrane helix</keyword>
<keyword evidence="1" id="KW-0472">Membrane</keyword>
<dbReference type="Proteomes" id="UP000061489">
    <property type="component" value="Chromosome"/>
</dbReference>